<dbReference type="InterPro" id="IPR001138">
    <property type="entry name" value="Zn2Cys6_DnaBD"/>
</dbReference>
<keyword evidence="2" id="KW-0539">Nucleus</keyword>
<comment type="caution">
    <text evidence="5">The sequence shown here is derived from an EMBL/GenBank/DDBJ whole genome shotgun (WGS) entry which is preliminary data.</text>
</comment>
<dbReference type="STRING" id="1380566.A0A179FFM4"/>
<dbReference type="Proteomes" id="UP000078397">
    <property type="component" value="Unassembled WGS sequence"/>
</dbReference>
<proteinExistence type="predicted"/>
<dbReference type="InterPro" id="IPR036864">
    <property type="entry name" value="Zn2-C6_fun-type_DNA-bd_sf"/>
</dbReference>
<dbReference type="CDD" id="cd00067">
    <property type="entry name" value="GAL4"/>
    <property type="match status" value="1"/>
</dbReference>
<dbReference type="PANTHER" id="PTHR37534">
    <property type="entry name" value="TRANSCRIPTIONAL ACTIVATOR PROTEIN UGA3"/>
    <property type="match status" value="1"/>
</dbReference>
<comment type="subcellular location">
    <subcellularLocation>
        <location evidence="1">Nucleus</location>
    </subcellularLocation>
</comment>
<dbReference type="RefSeq" id="XP_018141648.1">
    <property type="nucleotide sequence ID" value="XM_018284780.1"/>
</dbReference>
<evidence type="ECO:0000313" key="5">
    <source>
        <dbReference type="EMBL" id="OAQ64334.1"/>
    </source>
</evidence>
<name>A0A179FFM4_METCM</name>
<dbReference type="SUPFAM" id="SSF57701">
    <property type="entry name" value="Zn2/Cys6 DNA-binding domain"/>
    <property type="match status" value="1"/>
</dbReference>
<dbReference type="PROSITE" id="PS00463">
    <property type="entry name" value="ZN2_CY6_FUNGAL_1"/>
    <property type="match status" value="1"/>
</dbReference>
<dbReference type="Pfam" id="PF00172">
    <property type="entry name" value="Zn_clus"/>
    <property type="match status" value="1"/>
</dbReference>
<dbReference type="PROSITE" id="PS50048">
    <property type="entry name" value="ZN2_CY6_FUNGAL_2"/>
    <property type="match status" value="1"/>
</dbReference>
<sequence length="523" mass="58078">MFANFELWSGGMVEHSAKPPRLRSNRGCLACRRIKKKCDEQKPACGLCMRRRHDNCSYPVSTSPPTSSSSPGQAQKFSPSDLAPAAENSTQDPAPLSLGIDASEQESQIHSNANQVAVMLTQPSVSSAIGLPPMADLSANTMWELVRHANRAIHGAYFDDHYTILVPFLPVIAEFSPYMHTWLALGAIQIAQQQTSSAQCRWRQTAIQCYSKALQGLNQHLCSTPIPHEWALSAVLLLHIYEKFGDNHEPPSDAHVNSARSVFIRRFTQFPPSSMRHILQLESLVYRVAVTSTFRPLPNSETSYSYLDDLVEIWNSSNIPCGLWQHSLWISLPPQIFNVVFKLSVLLHMRVLGEAQMDDLDKLDGMLRQYLQVSKLPPFLSVSDDGKDKGSCLSLVEQARAARCLYDYACQILIAKLRGYDATSCAIHRPSHLGFQLLAELRKGNFVSPVLLWPTIIIGLTATIPDDRFITSEYVARLEHLSGSRTISSVRLLLGHAWGELSDGGMKGVNVLSDARILASVFL</sequence>
<evidence type="ECO:0000256" key="1">
    <source>
        <dbReference type="ARBA" id="ARBA00004123"/>
    </source>
</evidence>
<dbReference type="Pfam" id="PF11951">
    <property type="entry name" value="Fungal_trans_2"/>
    <property type="match status" value="1"/>
</dbReference>
<evidence type="ECO:0000256" key="2">
    <source>
        <dbReference type="ARBA" id="ARBA00023242"/>
    </source>
</evidence>
<accession>A0A179FFM4</accession>
<dbReference type="SMART" id="SM00066">
    <property type="entry name" value="GAL4"/>
    <property type="match status" value="1"/>
</dbReference>
<evidence type="ECO:0000259" key="4">
    <source>
        <dbReference type="PROSITE" id="PS50048"/>
    </source>
</evidence>
<dbReference type="EMBL" id="LSBJ02000005">
    <property type="protein sequence ID" value="OAQ64334.1"/>
    <property type="molecule type" value="Genomic_DNA"/>
</dbReference>
<dbReference type="GO" id="GO:0005634">
    <property type="term" value="C:nucleus"/>
    <property type="evidence" value="ECO:0007669"/>
    <property type="project" value="UniProtKB-SubCell"/>
</dbReference>
<dbReference type="KEGG" id="pchm:VFPPC_05616"/>
<feature type="region of interest" description="Disordered" evidence="3">
    <location>
        <begin position="58"/>
        <end position="98"/>
    </location>
</feature>
<dbReference type="GO" id="GO:0000981">
    <property type="term" value="F:DNA-binding transcription factor activity, RNA polymerase II-specific"/>
    <property type="evidence" value="ECO:0007669"/>
    <property type="project" value="InterPro"/>
</dbReference>
<evidence type="ECO:0000256" key="3">
    <source>
        <dbReference type="SAM" id="MobiDB-lite"/>
    </source>
</evidence>
<dbReference type="AlphaFoldDB" id="A0A179FFM4"/>
<feature type="domain" description="Zn(2)-C6 fungal-type" evidence="4">
    <location>
        <begin position="27"/>
        <end position="58"/>
    </location>
</feature>
<dbReference type="OrthoDB" id="1919336at2759"/>
<keyword evidence="6" id="KW-1185">Reference proteome</keyword>
<dbReference type="Gene3D" id="4.10.240.10">
    <property type="entry name" value="Zn(2)-C6 fungal-type DNA-binding domain"/>
    <property type="match status" value="1"/>
</dbReference>
<protein>
    <submittedName>
        <fullName evidence="5">Fungal transcriptional regulatory protein</fullName>
    </submittedName>
</protein>
<dbReference type="InterPro" id="IPR021858">
    <property type="entry name" value="Fun_TF"/>
</dbReference>
<feature type="compositionally biased region" description="Low complexity" evidence="3">
    <location>
        <begin position="58"/>
        <end position="71"/>
    </location>
</feature>
<dbReference type="PANTHER" id="PTHR37534:SF46">
    <property type="entry name" value="ZN(II)2CYS6 TRANSCRIPTION FACTOR (EUROFUNG)"/>
    <property type="match status" value="1"/>
</dbReference>
<evidence type="ECO:0000313" key="6">
    <source>
        <dbReference type="Proteomes" id="UP000078397"/>
    </source>
</evidence>
<reference evidence="5 6" key="1">
    <citation type="journal article" date="2016" name="PLoS Pathog.">
        <title>Biosynthesis of antibiotic leucinostatins in bio-control fungus Purpureocillium lilacinum and their inhibition on phytophthora revealed by genome mining.</title>
        <authorList>
            <person name="Wang G."/>
            <person name="Liu Z."/>
            <person name="Lin R."/>
            <person name="Li E."/>
            <person name="Mao Z."/>
            <person name="Ling J."/>
            <person name="Yang Y."/>
            <person name="Yin W.B."/>
            <person name="Xie B."/>
        </authorList>
    </citation>
    <scope>NUCLEOTIDE SEQUENCE [LARGE SCALE GENOMIC DNA]</scope>
    <source>
        <strain evidence="5">170</strain>
    </source>
</reference>
<gene>
    <name evidence="5" type="ORF">VFPPC_05616</name>
</gene>
<organism evidence="5 6">
    <name type="scientific">Pochonia chlamydosporia 170</name>
    <dbReference type="NCBI Taxonomy" id="1380566"/>
    <lineage>
        <taxon>Eukaryota</taxon>
        <taxon>Fungi</taxon>
        <taxon>Dikarya</taxon>
        <taxon>Ascomycota</taxon>
        <taxon>Pezizomycotina</taxon>
        <taxon>Sordariomycetes</taxon>
        <taxon>Hypocreomycetidae</taxon>
        <taxon>Hypocreales</taxon>
        <taxon>Clavicipitaceae</taxon>
        <taxon>Pochonia</taxon>
    </lineage>
</organism>
<dbReference type="GeneID" id="28848774"/>
<dbReference type="GO" id="GO:0008270">
    <property type="term" value="F:zinc ion binding"/>
    <property type="evidence" value="ECO:0007669"/>
    <property type="project" value="InterPro"/>
</dbReference>